<dbReference type="Pfam" id="PF03466">
    <property type="entry name" value="LysR_substrate"/>
    <property type="match status" value="1"/>
</dbReference>
<dbReference type="CDD" id="cd08432">
    <property type="entry name" value="PBP2_GcdR_TrpI_HvrB_AmpR_like"/>
    <property type="match status" value="1"/>
</dbReference>
<evidence type="ECO:0000259" key="2">
    <source>
        <dbReference type="Pfam" id="PF03466"/>
    </source>
</evidence>
<sequence length="253" mass="27771">MPLFDRVGPRLILTETGRAYAKEVSRVLDELESVSLDMVRGWKTDAALMVGAMPTVAARWLAPRLDRFSKRHPGTYLEVTPVTADTDLESSAVDIAILRGKNEWSNAVATPLFPERVAVVAAPGLIPRGTELAPERFVDFPLLQSSARPDGWLNWIAAKGVDFKGRIQGPRFGHVNMLANAAISGLGLAIVPTFLIEPDLERGDLHLPFGPSVLSGETYFAVSPERKAQYKSVLAFRDWLHSETKSLRQAALD</sequence>
<dbReference type="GO" id="GO:0003700">
    <property type="term" value="F:DNA-binding transcription factor activity"/>
    <property type="evidence" value="ECO:0007669"/>
    <property type="project" value="TreeGrafter"/>
</dbReference>
<dbReference type="EMBL" id="FXXP01000001">
    <property type="protein sequence ID" value="SMX27736.1"/>
    <property type="molecule type" value="Genomic_DNA"/>
</dbReference>
<evidence type="ECO:0000313" key="3">
    <source>
        <dbReference type="EMBL" id="SMX27736.1"/>
    </source>
</evidence>
<dbReference type="InterPro" id="IPR058163">
    <property type="entry name" value="LysR-type_TF_proteobact-type"/>
</dbReference>
<dbReference type="AlphaFoldDB" id="A0A238JD26"/>
<dbReference type="PANTHER" id="PTHR30537">
    <property type="entry name" value="HTH-TYPE TRANSCRIPTIONAL REGULATOR"/>
    <property type="match status" value="1"/>
</dbReference>
<comment type="similarity">
    <text evidence="1">Belongs to the LysR transcriptional regulatory family.</text>
</comment>
<evidence type="ECO:0000256" key="1">
    <source>
        <dbReference type="ARBA" id="ARBA00009437"/>
    </source>
</evidence>
<feature type="domain" description="LysR substrate-binding" evidence="2">
    <location>
        <begin position="48"/>
        <end position="243"/>
    </location>
</feature>
<accession>A0A238JD26</accession>
<dbReference type="Gene3D" id="3.40.190.10">
    <property type="entry name" value="Periplasmic binding protein-like II"/>
    <property type="match status" value="2"/>
</dbReference>
<gene>
    <name evidence="3" type="primary">gcvA_8</name>
    <name evidence="3" type="ORF">TRP8649_01846</name>
</gene>
<dbReference type="GO" id="GO:0006351">
    <property type="term" value="P:DNA-templated transcription"/>
    <property type="evidence" value="ECO:0007669"/>
    <property type="project" value="TreeGrafter"/>
</dbReference>
<dbReference type="PANTHER" id="PTHR30537:SF26">
    <property type="entry name" value="GLYCINE CLEAVAGE SYSTEM TRANSCRIPTIONAL ACTIVATOR"/>
    <property type="match status" value="1"/>
</dbReference>
<reference evidence="4" key="1">
    <citation type="submission" date="2017-05" db="EMBL/GenBank/DDBJ databases">
        <authorList>
            <person name="Rodrigo-Torres L."/>
            <person name="Arahal R. D."/>
            <person name="Lucena T."/>
        </authorList>
    </citation>
    <scope>NUCLEOTIDE SEQUENCE [LARGE SCALE GENOMIC DNA]</scope>
    <source>
        <strain evidence="4">CECT 8649</strain>
    </source>
</reference>
<dbReference type="GO" id="GO:0043565">
    <property type="term" value="F:sequence-specific DNA binding"/>
    <property type="evidence" value="ECO:0007669"/>
    <property type="project" value="TreeGrafter"/>
</dbReference>
<organism evidence="3 4">
    <name type="scientific">Pelagimonas phthalicica</name>
    <dbReference type="NCBI Taxonomy" id="1037362"/>
    <lineage>
        <taxon>Bacteria</taxon>
        <taxon>Pseudomonadati</taxon>
        <taxon>Pseudomonadota</taxon>
        <taxon>Alphaproteobacteria</taxon>
        <taxon>Rhodobacterales</taxon>
        <taxon>Roseobacteraceae</taxon>
        <taxon>Pelagimonas</taxon>
    </lineage>
</organism>
<protein>
    <submittedName>
        <fullName evidence="3">Glycine cleavage system transcriptional activator</fullName>
    </submittedName>
</protein>
<keyword evidence="4" id="KW-1185">Reference proteome</keyword>
<dbReference type="SUPFAM" id="SSF53850">
    <property type="entry name" value="Periplasmic binding protein-like II"/>
    <property type="match status" value="1"/>
</dbReference>
<name>A0A238JD26_9RHOB</name>
<evidence type="ECO:0000313" key="4">
    <source>
        <dbReference type="Proteomes" id="UP000225972"/>
    </source>
</evidence>
<proteinExistence type="inferred from homology"/>
<dbReference type="Proteomes" id="UP000225972">
    <property type="component" value="Unassembled WGS sequence"/>
</dbReference>
<dbReference type="InterPro" id="IPR005119">
    <property type="entry name" value="LysR_subst-bd"/>
</dbReference>